<feature type="domain" description="ABC transporter" evidence="11">
    <location>
        <begin position="357"/>
        <end position="592"/>
    </location>
</feature>
<comment type="subcellular location">
    <subcellularLocation>
        <location evidence="1">Cell membrane</location>
        <topology evidence="1">Multi-pass membrane protein</topology>
    </subcellularLocation>
</comment>
<dbReference type="FunFam" id="3.40.50.300:FF:000221">
    <property type="entry name" value="Multidrug ABC transporter ATP-binding protein"/>
    <property type="match status" value="1"/>
</dbReference>
<feature type="transmembrane region" description="Helical" evidence="10">
    <location>
        <begin position="12"/>
        <end position="33"/>
    </location>
</feature>
<dbReference type="PANTHER" id="PTHR24221">
    <property type="entry name" value="ATP-BINDING CASSETTE SUB-FAMILY B"/>
    <property type="match status" value="1"/>
</dbReference>
<dbReference type="SMART" id="SM00382">
    <property type="entry name" value="AAA"/>
    <property type="match status" value="1"/>
</dbReference>
<reference evidence="15" key="3">
    <citation type="submission" date="2022-07" db="EMBL/GenBank/DDBJ databases">
        <title>Complete genome of Mycoplasma hyosynoviae B1.</title>
        <authorList>
            <person name="Spergser J."/>
        </authorList>
    </citation>
    <scope>NUCLEOTIDE SEQUENCE</scope>
    <source>
        <strain evidence="15">B1</strain>
    </source>
</reference>
<evidence type="ECO:0000313" key="17">
    <source>
        <dbReference type="Proteomes" id="UP000294882"/>
    </source>
</evidence>
<dbReference type="EMBL" id="CP008748">
    <property type="protein sequence ID" value="ASI53881.1"/>
    <property type="molecule type" value="Genomic_DNA"/>
</dbReference>
<dbReference type="EMBL" id="CP101127">
    <property type="protein sequence ID" value="UTO26254.1"/>
    <property type="molecule type" value="Genomic_DNA"/>
</dbReference>
<feature type="transmembrane region" description="Helical" evidence="10">
    <location>
        <begin position="258"/>
        <end position="281"/>
    </location>
</feature>
<evidence type="ECO:0000256" key="10">
    <source>
        <dbReference type="SAM" id="Phobius"/>
    </source>
</evidence>
<dbReference type="Pfam" id="PF00005">
    <property type="entry name" value="ABC_tran"/>
    <property type="match status" value="1"/>
</dbReference>
<keyword evidence="4" id="KW-1003">Cell membrane</keyword>
<feature type="transmembrane region" description="Helical" evidence="10">
    <location>
        <begin position="71"/>
        <end position="97"/>
    </location>
</feature>
<dbReference type="SUPFAM" id="SSF52540">
    <property type="entry name" value="P-loop containing nucleoside triphosphate hydrolases"/>
    <property type="match status" value="1"/>
</dbReference>
<evidence type="ECO:0000256" key="5">
    <source>
        <dbReference type="ARBA" id="ARBA00022692"/>
    </source>
</evidence>
<keyword evidence="6" id="KW-0547">Nucleotide-binding</keyword>
<evidence type="ECO:0000256" key="9">
    <source>
        <dbReference type="ARBA" id="ARBA00023136"/>
    </source>
</evidence>
<dbReference type="GO" id="GO:0140359">
    <property type="term" value="F:ABC-type transporter activity"/>
    <property type="evidence" value="ECO:0007669"/>
    <property type="project" value="InterPro"/>
</dbReference>
<evidence type="ECO:0000256" key="6">
    <source>
        <dbReference type="ARBA" id="ARBA00022741"/>
    </source>
</evidence>
<dbReference type="GO" id="GO:0005886">
    <property type="term" value="C:plasma membrane"/>
    <property type="evidence" value="ECO:0007669"/>
    <property type="project" value="UniProtKB-SubCell"/>
</dbReference>
<name>A0A063YHI7_9BACT</name>
<comment type="similarity">
    <text evidence="2">Belongs to the ABC transporter superfamily.</text>
</comment>
<reference evidence="14 17" key="2">
    <citation type="submission" date="2019-03" db="EMBL/GenBank/DDBJ databases">
        <title>Genomic Encyclopedia of Archaeal and Bacterial Type Strains, Phase II (KMG-II): from individual species to whole genera.</title>
        <authorList>
            <person name="Goeker M."/>
        </authorList>
    </citation>
    <scope>NUCLEOTIDE SEQUENCE [LARGE SCALE GENOMIC DNA]</scope>
    <source>
        <strain evidence="14 17">ATCC 25591</strain>
    </source>
</reference>
<accession>A0A063YHI7</accession>
<dbReference type="InterPro" id="IPR039421">
    <property type="entry name" value="Type_1_exporter"/>
</dbReference>
<dbReference type="InterPro" id="IPR003439">
    <property type="entry name" value="ABC_transporter-like_ATP-bd"/>
</dbReference>
<feature type="transmembrane region" description="Helical" evidence="10">
    <location>
        <begin position="301"/>
        <end position="324"/>
    </location>
</feature>
<dbReference type="Gene3D" id="1.20.1560.10">
    <property type="entry name" value="ABC transporter type 1, transmembrane domain"/>
    <property type="match status" value="1"/>
</dbReference>
<dbReference type="Proteomes" id="UP001059349">
    <property type="component" value="Chromosome"/>
</dbReference>
<dbReference type="InterPro" id="IPR011527">
    <property type="entry name" value="ABC1_TM_dom"/>
</dbReference>
<evidence type="ECO:0000256" key="7">
    <source>
        <dbReference type="ARBA" id="ARBA00022840"/>
    </source>
</evidence>
<dbReference type="Pfam" id="PF00664">
    <property type="entry name" value="ABC_membrane"/>
    <property type="match status" value="1"/>
</dbReference>
<dbReference type="PROSITE" id="PS50929">
    <property type="entry name" value="ABC_TM1F"/>
    <property type="match status" value="1"/>
</dbReference>
<gene>
    <name evidence="14" type="ORF">JN03_0627</name>
    <name evidence="13" type="ORF">MHSN_01560</name>
    <name evidence="15" type="ORF">NMG93_01625</name>
</gene>
<dbReference type="GO" id="GO:0016887">
    <property type="term" value="F:ATP hydrolysis activity"/>
    <property type="evidence" value="ECO:0007669"/>
    <property type="project" value="InterPro"/>
</dbReference>
<protein>
    <submittedName>
        <fullName evidence="15">ABC transporter ATP-binding protein/permease</fullName>
    </submittedName>
    <submittedName>
        <fullName evidence="14">ATP-binding cassette subfamily B protein</fullName>
    </submittedName>
</protein>
<dbReference type="Proteomes" id="UP000264882">
    <property type="component" value="Chromosome"/>
</dbReference>
<dbReference type="OrthoDB" id="383768at2"/>
<evidence type="ECO:0000313" key="16">
    <source>
        <dbReference type="Proteomes" id="UP000264882"/>
    </source>
</evidence>
<keyword evidence="8 10" id="KW-1133">Transmembrane helix</keyword>
<evidence type="ECO:0000313" key="14">
    <source>
        <dbReference type="EMBL" id="TDU96010.1"/>
    </source>
</evidence>
<evidence type="ECO:0000256" key="3">
    <source>
        <dbReference type="ARBA" id="ARBA00022448"/>
    </source>
</evidence>
<proteinExistence type="inferred from homology"/>
<evidence type="ECO:0000256" key="8">
    <source>
        <dbReference type="ARBA" id="ARBA00022989"/>
    </source>
</evidence>
<feature type="transmembrane region" description="Helical" evidence="10">
    <location>
        <begin position="150"/>
        <end position="171"/>
    </location>
</feature>
<dbReference type="InterPro" id="IPR036640">
    <property type="entry name" value="ABC1_TM_sf"/>
</dbReference>
<sequence>MIKVFRLMRPKLKFLAILTILLTIVQVLCFLFSPNLFGSIVALFSQIDSGKDIRINILQNVGFTVPTVKAAIMWIAIIFAAIIFVGAFTSLSAAYLANYVGIMHSRNLRNQIWDHIMHFSKREIEKFTHANLITRFTTDIQRVRHSVTNILRTLITGPINMIFGLVLALLINKNLSLILIFLLFPISIILGIIAKKAIPRFRRETKYYEDISLEAQESILGVRVIKSYNLEAQQENKFQEANVGFSDLIKSNYNMLNIGLSLIFLFANLATTALLATIGFINRGKIATKQEYQDIIREINIFISYIFVMIHGVLSSTMISFNIARGIRSSKKLFEILETSPSIKFIESDKKITNGTIKFDNVSFAYYEKNVIENVSFTLKPGETLGIIGPTGSGKSTIANLINHDYETNIGNVYIDGHNIKEIDTVSLNSAITYIYQIPALISGTIKQNLLLAKQEATEEELIAATKAACAYDFINNFSKKFEHELETDAANLSGGQKQRLSIAQGLLKMPKILILDDSTSALDLKTESVVKANLKEYFKAYPLTKIIISQKISSIMDADKIIVMHHGKAEAIGTHNELLKTSQLYKEIVAVQLGGQSE</sequence>
<dbReference type="Proteomes" id="UP000294882">
    <property type="component" value="Unassembled WGS sequence"/>
</dbReference>
<evidence type="ECO:0000256" key="2">
    <source>
        <dbReference type="ARBA" id="ARBA00005417"/>
    </source>
</evidence>
<dbReference type="RefSeq" id="WP_036443509.1">
    <property type="nucleotide sequence ID" value="NZ_CP101127.1"/>
</dbReference>
<dbReference type="PROSITE" id="PS00211">
    <property type="entry name" value="ABC_TRANSPORTER_1"/>
    <property type="match status" value="1"/>
</dbReference>
<evidence type="ECO:0000313" key="13">
    <source>
        <dbReference type="EMBL" id="ASI53881.1"/>
    </source>
</evidence>
<keyword evidence="16" id="KW-1185">Reference proteome</keyword>
<dbReference type="InterPro" id="IPR003593">
    <property type="entry name" value="AAA+_ATPase"/>
</dbReference>
<dbReference type="Gene3D" id="3.40.50.300">
    <property type="entry name" value="P-loop containing nucleotide triphosphate hydrolases"/>
    <property type="match status" value="1"/>
</dbReference>
<keyword evidence="7 14" id="KW-0067">ATP-binding</keyword>
<keyword evidence="9 10" id="KW-0472">Membrane</keyword>
<dbReference type="SUPFAM" id="SSF90123">
    <property type="entry name" value="ABC transporter transmembrane region"/>
    <property type="match status" value="1"/>
</dbReference>
<dbReference type="PROSITE" id="PS50893">
    <property type="entry name" value="ABC_TRANSPORTER_2"/>
    <property type="match status" value="1"/>
</dbReference>
<dbReference type="KEGG" id="mhyv:MHSN_01560"/>
<dbReference type="PANTHER" id="PTHR24221:SF276">
    <property type="entry name" value="ABC TRANSPORTER, ATP-BINDING_PERMEASE PROTEIN"/>
    <property type="match status" value="1"/>
</dbReference>
<dbReference type="InterPro" id="IPR017871">
    <property type="entry name" value="ABC_transporter-like_CS"/>
</dbReference>
<feature type="transmembrane region" description="Helical" evidence="10">
    <location>
        <begin position="177"/>
        <end position="194"/>
    </location>
</feature>
<keyword evidence="3" id="KW-0813">Transport</keyword>
<dbReference type="AlphaFoldDB" id="A0A063YHI7"/>
<dbReference type="GO" id="GO:0005524">
    <property type="term" value="F:ATP binding"/>
    <property type="evidence" value="ECO:0007669"/>
    <property type="project" value="UniProtKB-KW"/>
</dbReference>
<dbReference type="InterPro" id="IPR027417">
    <property type="entry name" value="P-loop_NTPase"/>
</dbReference>
<evidence type="ECO:0000259" key="12">
    <source>
        <dbReference type="PROSITE" id="PS50929"/>
    </source>
</evidence>
<evidence type="ECO:0000313" key="15">
    <source>
        <dbReference type="EMBL" id="UTO26254.1"/>
    </source>
</evidence>
<organism evidence="14 17">
    <name type="scientific">Metamycoplasma hyosynoviae</name>
    <dbReference type="NCBI Taxonomy" id="29559"/>
    <lineage>
        <taxon>Bacteria</taxon>
        <taxon>Bacillati</taxon>
        <taxon>Mycoplasmatota</taxon>
        <taxon>Mycoplasmoidales</taxon>
        <taxon>Metamycoplasmataceae</taxon>
        <taxon>Metamycoplasma</taxon>
    </lineage>
</organism>
<feature type="domain" description="ABC transmembrane type-1" evidence="12">
    <location>
        <begin position="17"/>
        <end position="280"/>
    </location>
</feature>
<evidence type="ECO:0000259" key="11">
    <source>
        <dbReference type="PROSITE" id="PS50893"/>
    </source>
</evidence>
<reference evidence="13 16" key="1">
    <citation type="submission" date="2014-06" db="EMBL/GenBank/DDBJ databases">
        <title>The Whole Genome Sequence of Mycoplasma hyosynoviae strain ATCC 27095.</title>
        <authorList>
            <person name="Calcutt M.J."/>
            <person name="Foecking M.F."/>
        </authorList>
    </citation>
    <scope>NUCLEOTIDE SEQUENCE [LARGE SCALE GENOMIC DNA]</scope>
    <source>
        <strain evidence="13 16">M60</strain>
    </source>
</reference>
<evidence type="ECO:0000256" key="4">
    <source>
        <dbReference type="ARBA" id="ARBA00022475"/>
    </source>
</evidence>
<dbReference type="GeneID" id="75105172"/>
<keyword evidence="5 10" id="KW-0812">Transmembrane</keyword>
<dbReference type="EMBL" id="SOCH01000006">
    <property type="protein sequence ID" value="TDU96010.1"/>
    <property type="molecule type" value="Genomic_DNA"/>
</dbReference>
<evidence type="ECO:0000256" key="1">
    <source>
        <dbReference type="ARBA" id="ARBA00004651"/>
    </source>
</evidence>